<dbReference type="SMART" id="SM00267">
    <property type="entry name" value="GGDEF"/>
    <property type="match status" value="1"/>
</dbReference>
<dbReference type="Gene3D" id="3.30.70.270">
    <property type="match status" value="1"/>
</dbReference>
<reference evidence="5 6" key="1">
    <citation type="journal article" date="2018" name="Sci. Rep.">
        <title>Rhizobium tumorigenes sp. nov., a novel plant tumorigenic bacterium isolated from cane gall tumors on thornless blackberry.</title>
        <authorList>
            <person name="Kuzmanovi N."/>
            <person name="Smalla K."/>
            <person name="Gronow S."/>
            <person name="PuBawska J."/>
        </authorList>
    </citation>
    <scope>NUCLEOTIDE SEQUENCE [LARGE SCALE GENOMIC DNA]</scope>
    <source>
        <strain evidence="5 6">CCBAU 85046</strain>
    </source>
</reference>
<dbReference type="InterPro" id="IPR050469">
    <property type="entry name" value="Diguanylate_Cyclase"/>
</dbReference>
<dbReference type="InterPro" id="IPR043128">
    <property type="entry name" value="Rev_trsase/Diguanyl_cyclase"/>
</dbReference>
<gene>
    <name evidence="5" type="ORF">CPY51_14280</name>
</gene>
<dbReference type="NCBIfam" id="TIGR00254">
    <property type="entry name" value="GGDEF"/>
    <property type="match status" value="1"/>
</dbReference>
<keyword evidence="3" id="KW-0812">Transmembrane</keyword>
<comment type="caution">
    <text evidence="5">The sequence shown here is derived from an EMBL/GenBank/DDBJ whole genome shotgun (WGS) entry which is preliminary data.</text>
</comment>
<dbReference type="InterPro" id="IPR029787">
    <property type="entry name" value="Nucleotide_cyclase"/>
</dbReference>
<dbReference type="AlphaFoldDB" id="A0A2W4CMP8"/>
<dbReference type="PROSITE" id="PS50887">
    <property type="entry name" value="GGDEF"/>
    <property type="match status" value="1"/>
</dbReference>
<dbReference type="InterPro" id="IPR000160">
    <property type="entry name" value="GGDEF_dom"/>
</dbReference>
<keyword evidence="3" id="KW-1133">Transmembrane helix</keyword>
<dbReference type="CDD" id="cd01949">
    <property type="entry name" value="GGDEF"/>
    <property type="match status" value="1"/>
</dbReference>
<evidence type="ECO:0000313" key="5">
    <source>
        <dbReference type="EMBL" id="PZM14009.1"/>
    </source>
</evidence>
<dbReference type="Proteomes" id="UP000248925">
    <property type="component" value="Unassembled WGS sequence"/>
</dbReference>
<feature type="domain" description="GGDEF" evidence="4">
    <location>
        <begin position="123"/>
        <end position="255"/>
    </location>
</feature>
<sequence length="289" mass="31273">MKKWISLQAELGNFHQRETIYVFSLKMSFLAVILSSVILVLVLPVLLLLGLLPLPLMDAIRYGVVFSWLTSGAISGALAMLSGSAIHDLSVSRAEFERLSRTDALSGLLNRRAFTEALDSIDEVASLVIFDLDRFKAINDQYGHASGDAVIVAISQMLANIFGAEGLVARLGGEEFAVIVCGGSADERLARVEGVKVLVSESVIPIDGGEVRITISAGVADIWPGQKKEVVYAAADKALYLAKALGRNRVVHESERLQPAWQRQVVDGEDADINRHFSNSEAARYGHGI</sequence>
<dbReference type="EC" id="2.7.7.65" evidence="1"/>
<evidence type="ECO:0000256" key="2">
    <source>
        <dbReference type="ARBA" id="ARBA00034247"/>
    </source>
</evidence>
<evidence type="ECO:0000313" key="6">
    <source>
        <dbReference type="Proteomes" id="UP000248925"/>
    </source>
</evidence>
<dbReference type="OrthoDB" id="9812260at2"/>
<dbReference type="EMBL" id="PCDP01000035">
    <property type="protein sequence ID" value="PZM14009.1"/>
    <property type="molecule type" value="Genomic_DNA"/>
</dbReference>
<evidence type="ECO:0000256" key="1">
    <source>
        <dbReference type="ARBA" id="ARBA00012528"/>
    </source>
</evidence>
<comment type="catalytic activity">
    <reaction evidence="2">
        <text>2 GTP = 3',3'-c-di-GMP + 2 diphosphate</text>
        <dbReference type="Rhea" id="RHEA:24898"/>
        <dbReference type="ChEBI" id="CHEBI:33019"/>
        <dbReference type="ChEBI" id="CHEBI:37565"/>
        <dbReference type="ChEBI" id="CHEBI:58805"/>
        <dbReference type="EC" id="2.7.7.65"/>
    </reaction>
</comment>
<name>A0A2W4CMP8_9HYPH</name>
<dbReference type="Pfam" id="PF00990">
    <property type="entry name" value="GGDEF"/>
    <property type="match status" value="1"/>
</dbReference>
<evidence type="ECO:0000256" key="3">
    <source>
        <dbReference type="SAM" id="Phobius"/>
    </source>
</evidence>
<proteinExistence type="predicted"/>
<feature type="transmembrane region" description="Helical" evidence="3">
    <location>
        <begin position="59"/>
        <end position="81"/>
    </location>
</feature>
<protein>
    <recommendedName>
        <fullName evidence="1">diguanylate cyclase</fullName>
        <ecNumber evidence="1">2.7.7.65</ecNumber>
    </recommendedName>
</protein>
<organism evidence="5 6">
    <name type="scientific">Rhizobium tubonense</name>
    <dbReference type="NCBI Taxonomy" id="484088"/>
    <lineage>
        <taxon>Bacteria</taxon>
        <taxon>Pseudomonadati</taxon>
        <taxon>Pseudomonadota</taxon>
        <taxon>Alphaproteobacteria</taxon>
        <taxon>Hyphomicrobiales</taxon>
        <taxon>Rhizobiaceae</taxon>
        <taxon>Rhizobium/Agrobacterium group</taxon>
        <taxon>Rhizobium</taxon>
    </lineage>
</organism>
<evidence type="ECO:0000259" key="4">
    <source>
        <dbReference type="PROSITE" id="PS50887"/>
    </source>
</evidence>
<keyword evidence="6" id="KW-1185">Reference proteome</keyword>
<dbReference type="GO" id="GO:0052621">
    <property type="term" value="F:diguanylate cyclase activity"/>
    <property type="evidence" value="ECO:0007669"/>
    <property type="project" value="UniProtKB-EC"/>
</dbReference>
<feature type="transmembrane region" description="Helical" evidence="3">
    <location>
        <begin position="20"/>
        <end position="47"/>
    </location>
</feature>
<dbReference type="PANTHER" id="PTHR45138:SF9">
    <property type="entry name" value="DIGUANYLATE CYCLASE DGCM-RELATED"/>
    <property type="match status" value="1"/>
</dbReference>
<dbReference type="RefSeq" id="WP_111160861.1">
    <property type="nucleotide sequence ID" value="NZ_PCDP01000035.1"/>
</dbReference>
<dbReference type="SUPFAM" id="SSF55073">
    <property type="entry name" value="Nucleotide cyclase"/>
    <property type="match status" value="1"/>
</dbReference>
<accession>A0A2W4CMP8</accession>
<dbReference type="PANTHER" id="PTHR45138">
    <property type="entry name" value="REGULATORY COMPONENTS OF SENSORY TRANSDUCTION SYSTEM"/>
    <property type="match status" value="1"/>
</dbReference>
<keyword evidence="3" id="KW-0472">Membrane</keyword>